<protein>
    <submittedName>
        <fullName evidence="1">PIG-L family deacetylase</fullName>
    </submittedName>
</protein>
<evidence type="ECO:0000313" key="2">
    <source>
        <dbReference type="Proteomes" id="UP000298180"/>
    </source>
</evidence>
<evidence type="ECO:0000313" key="1">
    <source>
        <dbReference type="EMBL" id="TFZ05405.1"/>
    </source>
</evidence>
<comment type="caution">
    <text evidence="1">The sequence shown here is derived from an EMBL/GenBank/DDBJ whole genome shotgun (WGS) entry which is preliminary data.</text>
</comment>
<dbReference type="Proteomes" id="UP000298180">
    <property type="component" value="Unassembled WGS sequence"/>
</dbReference>
<proteinExistence type="predicted"/>
<name>A0A4Z0C5S2_9BURK</name>
<dbReference type="Pfam" id="PF02585">
    <property type="entry name" value="PIG-L"/>
    <property type="match status" value="1"/>
</dbReference>
<dbReference type="PANTHER" id="PTHR12993:SF30">
    <property type="entry name" value="N-ACETYL-ALPHA-D-GLUCOSAMINYL L-MALATE DEACETYLASE 1"/>
    <property type="match status" value="1"/>
</dbReference>
<accession>A0A4Z0C5S2</accession>
<dbReference type="GO" id="GO:0016811">
    <property type="term" value="F:hydrolase activity, acting on carbon-nitrogen (but not peptide) bonds, in linear amides"/>
    <property type="evidence" value="ECO:0007669"/>
    <property type="project" value="TreeGrafter"/>
</dbReference>
<dbReference type="PANTHER" id="PTHR12993">
    <property type="entry name" value="N-ACETYLGLUCOSAMINYL-PHOSPHATIDYLINOSITOL DE-N-ACETYLASE-RELATED"/>
    <property type="match status" value="1"/>
</dbReference>
<dbReference type="EMBL" id="SMLM01000001">
    <property type="protein sequence ID" value="TFZ05405.1"/>
    <property type="molecule type" value="Genomic_DNA"/>
</dbReference>
<dbReference type="OrthoDB" id="9816564at2"/>
<keyword evidence="2" id="KW-1185">Reference proteome</keyword>
<organism evidence="1 2">
    <name type="scientific">Ramlibacter henchirensis</name>
    <dbReference type="NCBI Taxonomy" id="204072"/>
    <lineage>
        <taxon>Bacteria</taxon>
        <taxon>Pseudomonadati</taxon>
        <taxon>Pseudomonadota</taxon>
        <taxon>Betaproteobacteria</taxon>
        <taxon>Burkholderiales</taxon>
        <taxon>Comamonadaceae</taxon>
        <taxon>Ramlibacter</taxon>
    </lineage>
</organism>
<dbReference type="RefSeq" id="WP_135261486.1">
    <property type="nucleotide sequence ID" value="NZ_SMLM01000001.1"/>
</dbReference>
<dbReference type="AlphaFoldDB" id="A0A4Z0C5S2"/>
<sequence>MLPLILPKDPDAPLNVLCLGAHADDIEIGCGGTILQLLSTRPNVHVTWVVFSGAGEREREAEAGASHFLEKAAGRRVVVRKFRDGYFPWQGAEIKEFLEGLKAEVDPDLIFTHYREDRHQDHRTVSDLTWNTWRRHMILEYEIPKYDGDLGAPNCFVPLPRAICSRKAGLICEVFRSESHKAWLTEDTFEALLRLRGVECAAPEKRAEAFHCRKLVLGTGA</sequence>
<dbReference type="Gene3D" id="3.40.50.10320">
    <property type="entry name" value="LmbE-like"/>
    <property type="match status" value="1"/>
</dbReference>
<gene>
    <name evidence="1" type="ORF">EZ313_01655</name>
</gene>
<reference evidence="1 2" key="1">
    <citation type="submission" date="2019-03" db="EMBL/GenBank/DDBJ databases">
        <title>Ramlibacter henchirensis DSM 14656, whole genome shotgun sequence.</title>
        <authorList>
            <person name="Zhang X."/>
            <person name="Feng G."/>
            <person name="Zhu H."/>
        </authorList>
    </citation>
    <scope>NUCLEOTIDE SEQUENCE [LARGE SCALE GENOMIC DNA]</scope>
    <source>
        <strain evidence="1 2">DSM 14656</strain>
    </source>
</reference>
<dbReference type="SUPFAM" id="SSF102588">
    <property type="entry name" value="LmbE-like"/>
    <property type="match status" value="1"/>
</dbReference>
<dbReference type="InterPro" id="IPR003737">
    <property type="entry name" value="GlcNAc_PI_deacetylase-related"/>
</dbReference>
<dbReference type="InterPro" id="IPR024078">
    <property type="entry name" value="LmbE-like_dom_sf"/>
</dbReference>